<evidence type="ECO:0000313" key="4">
    <source>
        <dbReference type="Proteomes" id="UP000027466"/>
    </source>
</evidence>
<evidence type="ECO:0008006" key="5">
    <source>
        <dbReference type="Google" id="ProtNLM"/>
    </source>
</evidence>
<feature type="region of interest" description="Disordered" evidence="1">
    <location>
        <begin position="24"/>
        <end position="83"/>
    </location>
</feature>
<evidence type="ECO:0000256" key="1">
    <source>
        <dbReference type="SAM" id="MobiDB-lite"/>
    </source>
</evidence>
<name>A0A069PFJ6_9BURK</name>
<gene>
    <name evidence="3" type="ORF">BG61_31775</name>
</gene>
<comment type="caution">
    <text evidence="3">The sequence shown here is derived from an EMBL/GenBank/DDBJ whole genome shotgun (WGS) entry which is preliminary data.</text>
</comment>
<keyword evidence="2" id="KW-0732">Signal</keyword>
<feature type="signal peptide" evidence="2">
    <location>
        <begin position="1"/>
        <end position="21"/>
    </location>
</feature>
<feature type="compositionally biased region" description="Polar residues" evidence="1">
    <location>
        <begin position="52"/>
        <end position="83"/>
    </location>
</feature>
<proteinExistence type="predicted"/>
<reference evidence="3 4" key="1">
    <citation type="submission" date="2014-03" db="EMBL/GenBank/DDBJ databases">
        <title>Draft Genome Sequences of Four Burkholderia Strains.</title>
        <authorList>
            <person name="Liu X.Y."/>
            <person name="Li C.X."/>
            <person name="Xu J.H."/>
        </authorList>
    </citation>
    <scope>NUCLEOTIDE SEQUENCE [LARGE SCALE GENOMIC DNA]</scope>
    <source>
        <strain evidence="3 4">DSM 50014</strain>
    </source>
</reference>
<dbReference type="Proteomes" id="UP000027466">
    <property type="component" value="Unassembled WGS sequence"/>
</dbReference>
<organism evidence="3 4">
    <name type="scientific">Caballeronia glathei</name>
    <dbReference type="NCBI Taxonomy" id="60547"/>
    <lineage>
        <taxon>Bacteria</taxon>
        <taxon>Pseudomonadati</taxon>
        <taxon>Pseudomonadota</taxon>
        <taxon>Betaproteobacteria</taxon>
        <taxon>Burkholderiales</taxon>
        <taxon>Burkholderiaceae</taxon>
        <taxon>Caballeronia</taxon>
    </lineage>
</organism>
<keyword evidence="4" id="KW-1185">Reference proteome</keyword>
<dbReference type="RefSeq" id="WP_035939337.1">
    <property type="nucleotide sequence ID" value="NZ_CADFFX010000001.1"/>
</dbReference>
<feature type="chain" id="PRO_5007372068" description="DUF4148 domain-containing protein" evidence="2">
    <location>
        <begin position="22"/>
        <end position="83"/>
    </location>
</feature>
<protein>
    <recommendedName>
        <fullName evidence="5">DUF4148 domain-containing protein</fullName>
    </recommendedName>
</protein>
<evidence type="ECO:0000313" key="3">
    <source>
        <dbReference type="EMBL" id="KDR39463.1"/>
    </source>
</evidence>
<sequence length="83" mass="9013">MKTIRVVATCALVLILGPAWAQDTPVPAQATQSARDVGGTGDASRSDAGVTMSPTRQQVYQDLSTSQQSGEQRRIWNSTYRHH</sequence>
<accession>A0A069PFJ6</accession>
<evidence type="ECO:0000256" key="2">
    <source>
        <dbReference type="SAM" id="SignalP"/>
    </source>
</evidence>
<dbReference type="AlphaFoldDB" id="A0A069PFJ6"/>
<dbReference type="EMBL" id="JFHC01000058">
    <property type="protein sequence ID" value="KDR39463.1"/>
    <property type="molecule type" value="Genomic_DNA"/>
</dbReference>